<keyword evidence="3" id="KW-1185">Reference proteome</keyword>
<evidence type="ECO:0000256" key="1">
    <source>
        <dbReference type="SAM" id="MobiDB-lite"/>
    </source>
</evidence>
<dbReference type="EMBL" id="BJWL01000005">
    <property type="protein sequence ID" value="GFY86395.1"/>
    <property type="molecule type" value="Genomic_DNA"/>
</dbReference>
<reference evidence="2 3" key="1">
    <citation type="submission" date="2019-07" db="EMBL/GenBank/DDBJ databases">
        <title>De Novo Assembly of kiwifruit Actinidia rufa.</title>
        <authorList>
            <person name="Sugita-Konishi S."/>
            <person name="Sato K."/>
            <person name="Mori E."/>
            <person name="Abe Y."/>
            <person name="Kisaki G."/>
            <person name="Hamano K."/>
            <person name="Suezawa K."/>
            <person name="Otani M."/>
            <person name="Fukuda T."/>
            <person name="Manabe T."/>
            <person name="Gomi K."/>
            <person name="Tabuchi M."/>
            <person name="Akimitsu K."/>
            <person name="Kataoka I."/>
        </authorList>
    </citation>
    <scope>NUCLEOTIDE SEQUENCE [LARGE SCALE GENOMIC DNA]</scope>
    <source>
        <strain evidence="3">cv. Fuchu</strain>
    </source>
</reference>
<dbReference type="AlphaFoldDB" id="A0A7J0EIU4"/>
<dbReference type="Proteomes" id="UP000585474">
    <property type="component" value="Unassembled WGS sequence"/>
</dbReference>
<sequence length="314" mass="34807">MKTGNHKNGDISQYRRSSSHGDQGDGDLILRVMDEMSTFDEANTLGEVSSMDEVKIRGCEHHPRKSELNESISSDGEPCSGVLTMLQGCFWRGSQIVGLGEVPPSWPLSLGSSISKDGLVKSLDVVHRVCLSLIDSELGGQFELGGHSSSHHPIRERGGSIFLIKASTMTSTPTPVFMASMTSFSPGRWGWCSILPCSSNTLVALRFTVTRSFERDEFDLPHQGQKLLGVVDDWWCIEGGRTVIPTDDTKLLWYKNGMSNPTVNIAHLPWHWISTTKWATVQTIEQTLPTWVRPLKIPPTCESDQGEYMLSKEN</sequence>
<comment type="caution">
    <text evidence="2">The sequence shown here is derived from an EMBL/GenBank/DDBJ whole genome shotgun (WGS) entry which is preliminary data.</text>
</comment>
<protein>
    <submittedName>
        <fullName evidence="2">Uncharacterized protein</fullName>
    </submittedName>
</protein>
<evidence type="ECO:0000313" key="3">
    <source>
        <dbReference type="Proteomes" id="UP000585474"/>
    </source>
</evidence>
<organism evidence="2 3">
    <name type="scientific">Actinidia rufa</name>
    <dbReference type="NCBI Taxonomy" id="165716"/>
    <lineage>
        <taxon>Eukaryota</taxon>
        <taxon>Viridiplantae</taxon>
        <taxon>Streptophyta</taxon>
        <taxon>Embryophyta</taxon>
        <taxon>Tracheophyta</taxon>
        <taxon>Spermatophyta</taxon>
        <taxon>Magnoliopsida</taxon>
        <taxon>eudicotyledons</taxon>
        <taxon>Gunneridae</taxon>
        <taxon>Pentapetalae</taxon>
        <taxon>asterids</taxon>
        <taxon>Ericales</taxon>
        <taxon>Actinidiaceae</taxon>
        <taxon>Actinidia</taxon>
    </lineage>
</organism>
<evidence type="ECO:0000313" key="2">
    <source>
        <dbReference type="EMBL" id="GFY86395.1"/>
    </source>
</evidence>
<accession>A0A7J0EIU4</accession>
<feature type="region of interest" description="Disordered" evidence="1">
    <location>
        <begin position="1"/>
        <end position="26"/>
    </location>
</feature>
<gene>
    <name evidence="2" type="ORF">Acr_05g0000340</name>
</gene>
<name>A0A7J0EIU4_9ERIC</name>
<proteinExistence type="predicted"/>